<dbReference type="InterPro" id="IPR005906">
    <property type="entry name" value="LysW"/>
</dbReference>
<protein>
    <submittedName>
        <fullName evidence="1">Lysine biosynthesis protein LysW</fullName>
    </submittedName>
</protein>
<dbReference type="EMBL" id="BSDI01000065">
    <property type="protein sequence ID" value="GLI02613.1"/>
    <property type="molecule type" value="Genomic_DNA"/>
</dbReference>
<accession>A0ABQ5R8S2</accession>
<gene>
    <name evidence="1" type="ORF">Pa4123_78910</name>
</gene>
<dbReference type="RefSeq" id="WP_281904218.1">
    <property type="nucleotide sequence ID" value="NZ_BSDI01000065.1"/>
</dbReference>
<dbReference type="Pfam" id="PF21344">
    <property type="entry name" value="Zn_ribbon_LysW"/>
    <property type="match status" value="1"/>
</dbReference>
<reference evidence="1" key="1">
    <citation type="submission" date="2022-12" db="EMBL/GenBank/DDBJ databases">
        <title>New Phytohabitans aurantiacus sp. RD004123 nov., an actinomycete isolated from soil.</title>
        <authorList>
            <person name="Triningsih D.W."/>
            <person name="Harunari E."/>
            <person name="Igarashi Y."/>
        </authorList>
    </citation>
    <scope>NUCLEOTIDE SEQUENCE</scope>
    <source>
        <strain evidence="1">RD004123</strain>
    </source>
</reference>
<evidence type="ECO:0000313" key="1">
    <source>
        <dbReference type="EMBL" id="GLI02613.1"/>
    </source>
</evidence>
<proteinExistence type="predicted"/>
<dbReference type="PANTHER" id="PTHR40393">
    <property type="entry name" value="LYSINE BIOSYNTHESIS PROTEIN-RELATED-RELATED"/>
    <property type="match status" value="1"/>
</dbReference>
<name>A0ABQ5R8S2_9ACTN</name>
<keyword evidence="2" id="KW-1185">Reference proteome</keyword>
<evidence type="ECO:0000313" key="2">
    <source>
        <dbReference type="Proteomes" id="UP001144280"/>
    </source>
</evidence>
<comment type="caution">
    <text evidence="1">The sequence shown here is derived from an EMBL/GenBank/DDBJ whole genome shotgun (WGS) entry which is preliminary data.</text>
</comment>
<dbReference type="PANTHER" id="PTHR40393:SF1">
    <property type="entry name" value="LYSINE BIOSYNTHESIS PROTEIN-RELATED"/>
    <property type="match status" value="1"/>
</dbReference>
<sequence>MSTACPECESPVQPPGDARVSELIECPGCRSELEVIALTPIALALAPDPEEDWGE</sequence>
<dbReference type="Proteomes" id="UP001144280">
    <property type="component" value="Unassembled WGS sequence"/>
</dbReference>
<dbReference type="Gene3D" id="2.20.28.160">
    <property type="match status" value="1"/>
</dbReference>
<organism evidence="1 2">
    <name type="scientific">Phytohabitans aurantiacus</name>
    <dbReference type="NCBI Taxonomy" id="3016789"/>
    <lineage>
        <taxon>Bacteria</taxon>
        <taxon>Bacillati</taxon>
        <taxon>Actinomycetota</taxon>
        <taxon>Actinomycetes</taxon>
        <taxon>Micromonosporales</taxon>
        <taxon>Micromonosporaceae</taxon>
    </lineage>
</organism>